<evidence type="ECO:0000313" key="1">
    <source>
        <dbReference type="EMBL" id="KAJ7558876.1"/>
    </source>
</evidence>
<reference evidence="2" key="1">
    <citation type="journal article" date="2024" name="Proc. Natl. Acad. Sci. U.S.A.">
        <title>Extraordinary preservation of gene collinearity over three hundred million years revealed in homosporous lycophytes.</title>
        <authorList>
            <person name="Li C."/>
            <person name="Wickell D."/>
            <person name="Kuo L.Y."/>
            <person name="Chen X."/>
            <person name="Nie B."/>
            <person name="Liao X."/>
            <person name="Peng D."/>
            <person name="Ji J."/>
            <person name="Jenkins J."/>
            <person name="Williams M."/>
            <person name="Shu S."/>
            <person name="Plott C."/>
            <person name="Barry K."/>
            <person name="Rajasekar S."/>
            <person name="Grimwood J."/>
            <person name="Han X."/>
            <person name="Sun S."/>
            <person name="Hou Z."/>
            <person name="He W."/>
            <person name="Dai G."/>
            <person name="Sun C."/>
            <person name="Schmutz J."/>
            <person name="Leebens-Mack J.H."/>
            <person name="Li F.W."/>
            <person name="Wang L."/>
        </authorList>
    </citation>
    <scope>NUCLEOTIDE SEQUENCE [LARGE SCALE GENOMIC DNA]</scope>
    <source>
        <strain evidence="2">cv. PW_Plant_1</strain>
    </source>
</reference>
<gene>
    <name evidence="1" type="ORF">O6H91_04G059800</name>
</gene>
<proteinExistence type="predicted"/>
<accession>A0ACC2DXE2</accession>
<name>A0ACC2DXE2_DIPCM</name>
<keyword evidence="2" id="KW-1185">Reference proteome</keyword>
<protein>
    <submittedName>
        <fullName evidence="1">Uncharacterized protein</fullName>
    </submittedName>
</protein>
<organism evidence="1 2">
    <name type="scientific">Diphasiastrum complanatum</name>
    <name type="common">Issler's clubmoss</name>
    <name type="synonym">Lycopodium complanatum</name>
    <dbReference type="NCBI Taxonomy" id="34168"/>
    <lineage>
        <taxon>Eukaryota</taxon>
        <taxon>Viridiplantae</taxon>
        <taxon>Streptophyta</taxon>
        <taxon>Embryophyta</taxon>
        <taxon>Tracheophyta</taxon>
        <taxon>Lycopodiopsida</taxon>
        <taxon>Lycopodiales</taxon>
        <taxon>Lycopodiaceae</taxon>
        <taxon>Lycopodioideae</taxon>
        <taxon>Diphasiastrum</taxon>
    </lineage>
</organism>
<dbReference type="EMBL" id="CM055095">
    <property type="protein sequence ID" value="KAJ7558876.1"/>
    <property type="molecule type" value="Genomic_DNA"/>
</dbReference>
<dbReference type="Proteomes" id="UP001162992">
    <property type="component" value="Chromosome 4"/>
</dbReference>
<evidence type="ECO:0000313" key="2">
    <source>
        <dbReference type="Proteomes" id="UP001162992"/>
    </source>
</evidence>
<sequence length="124" mass="14762">MMIRKRAFIRDKTAKTSNLFCMKNHRMLSQIIETQVAVSPSNYLIWVFLDRHYLMPYKRNNKRKVKSFLNYSVIQKDLDLFIYTTETLMVGNSFDCTAFTSFNRLVFCRIYSILKSEGVMESFL</sequence>
<comment type="caution">
    <text evidence="1">The sequence shown here is derived from an EMBL/GenBank/DDBJ whole genome shotgun (WGS) entry which is preliminary data.</text>
</comment>